<evidence type="ECO:0000313" key="3">
    <source>
        <dbReference type="Proteomes" id="UP000272464"/>
    </source>
</evidence>
<protein>
    <submittedName>
        <fullName evidence="2">Fimbrial protein</fullName>
    </submittedName>
</protein>
<dbReference type="OrthoDB" id="2690797at2"/>
<keyword evidence="3" id="KW-1185">Reference proteome</keyword>
<dbReference type="InterPro" id="IPR050696">
    <property type="entry name" value="FtsA/MreB"/>
</dbReference>
<name>A0A433XC95_9BACL</name>
<dbReference type="Pfam" id="PF11104">
    <property type="entry name" value="PilM_2"/>
    <property type="match status" value="1"/>
</dbReference>
<organism evidence="2 3">
    <name type="scientific">Paenibacillus zeisoli</name>
    <dbReference type="NCBI Taxonomy" id="2496267"/>
    <lineage>
        <taxon>Bacteria</taxon>
        <taxon>Bacillati</taxon>
        <taxon>Bacillota</taxon>
        <taxon>Bacilli</taxon>
        <taxon>Bacillales</taxon>
        <taxon>Paenibacillaceae</taxon>
        <taxon>Paenibacillus</taxon>
    </lineage>
</organism>
<dbReference type="SUPFAM" id="SSF53067">
    <property type="entry name" value="Actin-like ATPase domain"/>
    <property type="match status" value="1"/>
</dbReference>
<dbReference type="EMBL" id="RZNX01000003">
    <property type="protein sequence ID" value="RUT31703.1"/>
    <property type="molecule type" value="Genomic_DNA"/>
</dbReference>
<reference evidence="2 3" key="1">
    <citation type="submission" date="2018-12" db="EMBL/GenBank/DDBJ databases">
        <authorList>
            <person name="Sun L."/>
            <person name="Chen Z."/>
        </authorList>
    </citation>
    <scope>NUCLEOTIDE SEQUENCE [LARGE SCALE GENOMIC DNA]</scope>
    <source>
        <strain evidence="2 3">3-5-3</strain>
    </source>
</reference>
<dbReference type="AlphaFoldDB" id="A0A433XC95"/>
<gene>
    <name evidence="2" type="ORF">EJP77_09945</name>
</gene>
<dbReference type="RefSeq" id="WP_127199083.1">
    <property type="nucleotide sequence ID" value="NZ_RZNX01000003.1"/>
</dbReference>
<dbReference type="Gene3D" id="3.30.1490.300">
    <property type="match status" value="1"/>
</dbReference>
<evidence type="ECO:0000256" key="1">
    <source>
        <dbReference type="SAM" id="Phobius"/>
    </source>
</evidence>
<keyword evidence="1" id="KW-0472">Membrane</keyword>
<dbReference type="Proteomes" id="UP000272464">
    <property type="component" value="Unassembled WGS sequence"/>
</dbReference>
<feature type="transmembrane region" description="Helical" evidence="1">
    <location>
        <begin position="348"/>
        <end position="372"/>
    </location>
</feature>
<accession>A0A433XC95</accession>
<sequence>MHTLGSKKWIGLTIEQNGVRYIKLKKNKSWEMETRSFLPLQPGMIIENEIADKENFRELLQNWVQEKGLKGSEVSLSIPPSQIIIRRMTIPSTNAKQVEQLVKLEVETALHLPFENPVYDYLPIRKDEENTHLLVFAAPRRLVEDYVELLADAGIKVSAVETSATALARAIGVGRSESFTETMLIHQDGAHLDIYMFHAGQPIFMRSINLNDMQPNQLAGFTDGSSPIDPDGFESANQSRISAEQMVEITAEISRMLNFYQYSLHDGETRITEIIITGSRTGQQQMLEELQLAIGDMNIRTVNFDRLTSEAAADPELNAYRIAIGAAIRRTDAGALDLLPREDREAQLYPVLMASILILWIFGAIAVGILYVTNRDTVNEQAVRIQELNDNKTLLMAELAKLNTKGQPTDPKLVINTILKSRMDAVAVLDQLNKPMPQGGAIVNIGYTQNTEITLTANFVKMEDASVYLSQLRKLPFAVSMQIDKLSEDMAEVGNLPTRVYAAVYKIRMTNEKQTQEGGTE</sequence>
<keyword evidence="1" id="KW-0812">Transmembrane</keyword>
<keyword evidence="1" id="KW-1133">Transmembrane helix</keyword>
<proteinExistence type="predicted"/>
<dbReference type="InterPro" id="IPR043129">
    <property type="entry name" value="ATPase_NBD"/>
</dbReference>
<dbReference type="PANTHER" id="PTHR32432">
    <property type="entry name" value="CELL DIVISION PROTEIN FTSA-RELATED"/>
    <property type="match status" value="1"/>
</dbReference>
<dbReference type="InterPro" id="IPR005883">
    <property type="entry name" value="PilM"/>
</dbReference>
<dbReference type="PANTHER" id="PTHR32432:SF3">
    <property type="entry name" value="ETHANOLAMINE UTILIZATION PROTEIN EUTJ"/>
    <property type="match status" value="1"/>
</dbReference>
<evidence type="ECO:0000313" key="2">
    <source>
        <dbReference type="EMBL" id="RUT31703.1"/>
    </source>
</evidence>
<comment type="caution">
    <text evidence="2">The sequence shown here is derived from an EMBL/GenBank/DDBJ whole genome shotgun (WGS) entry which is preliminary data.</text>
</comment>
<dbReference type="Gene3D" id="3.30.420.40">
    <property type="match status" value="2"/>
</dbReference>